<reference evidence="8" key="1">
    <citation type="submission" date="2019-08" db="EMBL/GenBank/DDBJ databases">
        <authorList>
            <person name="Kucharzyk K."/>
            <person name="Murdoch R.W."/>
            <person name="Higgins S."/>
            <person name="Loffler F."/>
        </authorList>
    </citation>
    <scope>NUCLEOTIDE SEQUENCE</scope>
</reference>
<evidence type="ECO:0000256" key="7">
    <source>
        <dbReference type="SAM" id="Phobius"/>
    </source>
</evidence>
<protein>
    <submittedName>
        <fullName evidence="8">Uracil permease</fullName>
    </submittedName>
</protein>
<feature type="transmembrane region" description="Helical" evidence="7">
    <location>
        <begin position="93"/>
        <end position="115"/>
    </location>
</feature>
<organism evidence="8">
    <name type="scientific">bioreactor metagenome</name>
    <dbReference type="NCBI Taxonomy" id="1076179"/>
    <lineage>
        <taxon>unclassified sequences</taxon>
        <taxon>metagenomes</taxon>
        <taxon>ecological metagenomes</taxon>
    </lineage>
</organism>
<feature type="transmembrane region" description="Helical" evidence="7">
    <location>
        <begin position="68"/>
        <end position="87"/>
    </location>
</feature>
<feature type="transmembrane region" description="Helical" evidence="7">
    <location>
        <begin position="333"/>
        <end position="355"/>
    </location>
</feature>
<evidence type="ECO:0000256" key="3">
    <source>
        <dbReference type="ARBA" id="ARBA00022448"/>
    </source>
</evidence>
<evidence type="ECO:0000256" key="5">
    <source>
        <dbReference type="ARBA" id="ARBA00022989"/>
    </source>
</evidence>
<evidence type="ECO:0000256" key="1">
    <source>
        <dbReference type="ARBA" id="ARBA00004141"/>
    </source>
</evidence>
<dbReference type="PANTHER" id="PTHR42810:SF2">
    <property type="entry name" value="PURINE PERMEASE C1399.01C-RELATED"/>
    <property type="match status" value="1"/>
</dbReference>
<dbReference type="GO" id="GO:0042907">
    <property type="term" value="F:xanthine transmembrane transporter activity"/>
    <property type="evidence" value="ECO:0007669"/>
    <property type="project" value="TreeGrafter"/>
</dbReference>
<accession>A0A644XCE4</accession>
<comment type="similarity">
    <text evidence="2">Belongs to the nucleobase:cation symporter-2 (NCS2) (TC 2.A.40) family.</text>
</comment>
<evidence type="ECO:0000256" key="6">
    <source>
        <dbReference type="ARBA" id="ARBA00023136"/>
    </source>
</evidence>
<name>A0A644XCE4_9ZZZZ</name>
<dbReference type="AlphaFoldDB" id="A0A644XCE4"/>
<dbReference type="InterPro" id="IPR006042">
    <property type="entry name" value="Xan_ur_permease"/>
</dbReference>
<dbReference type="GO" id="GO:0005886">
    <property type="term" value="C:plasma membrane"/>
    <property type="evidence" value="ECO:0007669"/>
    <property type="project" value="TreeGrafter"/>
</dbReference>
<dbReference type="InterPro" id="IPR006043">
    <property type="entry name" value="NCS2"/>
</dbReference>
<evidence type="ECO:0000256" key="2">
    <source>
        <dbReference type="ARBA" id="ARBA00008821"/>
    </source>
</evidence>
<keyword evidence="4 7" id="KW-0812">Transmembrane</keyword>
<feature type="transmembrane region" description="Helical" evidence="7">
    <location>
        <begin position="175"/>
        <end position="200"/>
    </location>
</feature>
<gene>
    <name evidence="8" type="primary">pyrP_6</name>
    <name evidence="8" type="ORF">SDC9_60256</name>
</gene>
<evidence type="ECO:0000313" key="8">
    <source>
        <dbReference type="EMBL" id="MPM13896.1"/>
    </source>
</evidence>
<comment type="subcellular location">
    <subcellularLocation>
        <location evidence="1">Membrane</location>
        <topology evidence="1">Multi-pass membrane protein</topology>
    </subcellularLocation>
</comment>
<sequence>MEKKVEGIYDGFKELGTGKMMVLGLQHVFAMFGATVLVPIICGMSISVTLFCAGIATIWFFFITKRRIPIFLGSSFAFIGAILGAASTLGMPYATGGIVAAGVTYVIFAALFAIFGAKRIMRLFPPVVTGPIIMLIGLGLSYFAFNQAANNWWLAIITIIIVIVVNIWGKGMIKIIPVLIGIFGAYLVACIVTAFGPAWVDFSGLKISGIADVISVPPFFLPKFDFATMLTFIVVAVAALVEHIGDICAIGATCGKNFIANPGLTRTLLGDGIGTSLAGFLGGPANTTYSENTGVVALTKVYDPKVMFIAACMAIILSFVSLFEAFVNTIPAAIIGGISIVLYGMITATGVRTVVESKVDFKNMRNVLVAALILVTGLGIQTSSAMGSNSAALVWGSVKIGTLSFSGLATAAIVGIVANAILPGKDYEFSMDE</sequence>
<dbReference type="NCBIfam" id="TIGR00801">
    <property type="entry name" value="ncs2"/>
    <property type="match status" value="1"/>
</dbReference>
<keyword evidence="3" id="KW-0813">Transport</keyword>
<feature type="transmembrane region" description="Helical" evidence="7">
    <location>
        <begin position="306"/>
        <end position="327"/>
    </location>
</feature>
<feature type="transmembrane region" description="Helical" evidence="7">
    <location>
        <begin position="367"/>
        <end position="388"/>
    </location>
</feature>
<feature type="transmembrane region" description="Helical" evidence="7">
    <location>
        <begin position="220"/>
        <end position="241"/>
    </location>
</feature>
<feature type="transmembrane region" description="Helical" evidence="7">
    <location>
        <begin position="28"/>
        <end position="61"/>
    </location>
</feature>
<dbReference type="Pfam" id="PF00860">
    <property type="entry name" value="Xan_ur_permease"/>
    <property type="match status" value="1"/>
</dbReference>
<feature type="transmembrane region" description="Helical" evidence="7">
    <location>
        <begin position="151"/>
        <end position="168"/>
    </location>
</feature>
<feature type="transmembrane region" description="Helical" evidence="7">
    <location>
        <begin position="400"/>
        <end position="422"/>
    </location>
</feature>
<proteinExistence type="inferred from homology"/>
<comment type="caution">
    <text evidence="8">The sequence shown here is derived from an EMBL/GenBank/DDBJ whole genome shotgun (WGS) entry which is preliminary data.</text>
</comment>
<dbReference type="PANTHER" id="PTHR42810">
    <property type="entry name" value="PURINE PERMEASE C1399.01C-RELATED"/>
    <property type="match status" value="1"/>
</dbReference>
<keyword evidence="5 7" id="KW-1133">Transmembrane helix</keyword>
<keyword evidence="6 7" id="KW-0472">Membrane</keyword>
<evidence type="ECO:0000256" key="4">
    <source>
        <dbReference type="ARBA" id="ARBA00022692"/>
    </source>
</evidence>
<dbReference type="EMBL" id="VSSQ01002190">
    <property type="protein sequence ID" value="MPM13896.1"/>
    <property type="molecule type" value="Genomic_DNA"/>
</dbReference>
<feature type="transmembrane region" description="Helical" evidence="7">
    <location>
        <begin position="127"/>
        <end position="145"/>
    </location>
</feature>